<evidence type="ECO:0000256" key="1">
    <source>
        <dbReference type="SAM" id="Coils"/>
    </source>
</evidence>
<keyword evidence="1" id="KW-0175">Coiled coil</keyword>
<reference evidence="2 3" key="1">
    <citation type="submission" date="2024-05" db="EMBL/GenBank/DDBJ databases">
        <title>Human gut microbiome strain richness.</title>
        <authorList>
            <person name="Chen-Liaw A."/>
        </authorList>
    </citation>
    <scope>NUCLEOTIDE SEQUENCE [LARGE SCALE GENOMIC DNA]</scope>
    <source>
        <strain evidence="2 3">J1100102st1_G3_J1100102_180507</strain>
    </source>
</reference>
<evidence type="ECO:0000313" key="3">
    <source>
        <dbReference type="Proteomes" id="UP001554047"/>
    </source>
</evidence>
<dbReference type="RefSeq" id="WP_118215272.1">
    <property type="nucleotide sequence ID" value="NZ_JBFDTA010000018.1"/>
</dbReference>
<accession>A0ABV3MDL1</accession>
<proteinExistence type="predicted"/>
<evidence type="ECO:0000313" key="2">
    <source>
        <dbReference type="EMBL" id="MEW3466514.1"/>
    </source>
</evidence>
<dbReference type="SUPFAM" id="SSF88659">
    <property type="entry name" value="Sigma3 and sigma4 domains of RNA polymerase sigma factors"/>
    <property type="match status" value="1"/>
</dbReference>
<sequence>MRFQWLKNYQDLEEQILFMKWNLNKSKLELERWVSGDLANVRLEKNSRSASLEENIQIIEEEIELLEDQLNEMVLLIKSFKGLDNQIMYLKYVEGMTLEKIAEDLNYSTSYIQKKHTELRKAIDFVDEYILNKNKLKMKISLQDHREKLHKSCTTNSSFKLD</sequence>
<feature type="coiled-coil region" evidence="1">
    <location>
        <begin position="42"/>
        <end position="76"/>
    </location>
</feature>
<protein>
    <recommendedName>
        <fullName evidence="4">RNA polymerase sigma-70 region 4 domain-containing protein</fullName>
    </recommendedName>
</protein>
<dbReference type="EMBL" id="JBFDTB010000016">
    <property type="protein sequence ID" value="MEW3466514.1"/>
    <property type="molecule type" value="Genomic_DNA"/>
</dbReference>
<gene>
    <name evidence="2" type="ORF">AB1I55_10465</name>
</gene>
<evidence type="ECO:0008006" key="4">
    <source>
        <dbReference type="Google" id="ProtNLM"/>
    </source>
</evidence>
<dbReference type="InterPro" id="IPR013324">
    <property type="entry name" value="RNA_pol_sigma_r3/r4-like"/>
</dbReference>
<comment type="caution">
    <text evidence="2">The sequence shown here is derived from an EMBL/GenBank/DDBJ whole genome shotgun (WGS) entry which is preliminary data.</text>
</comment>
<organism evidence="2 3">
    <name type="scientific">Enterococcus entomosocium</name>
    <dbReference type="NCBI Taxonomy" id="3034352"/>
    <lineage>
        <taxon>Bacteria</taxon>
        <taxon>Bacillati</taxon>
        <taxon>Bacillota</taxon>
        <taxon>Bacilli</taxon>
        <taxon>Lactobacillales</taxon>
        <taxon>Enterococcaceae</taxon>
        <taxon>Enterococcus</taxon>
    </lineage>
</organism>
<dbReference type="Proteomes" id="UP001554047">
    <property type="component" value="Unassembled WGS sequence"/>
</dbReference>
<keyword evidence="3" id="KW-1185">Reference proteome</keyword>
<name>A0ABV3MDL1_9ENTE</name>